<dbReference type="InterPro" id="IPR049900">
    <property type="entry name" value="PKS_mFAS_DH"/>
</dbReference>
<dbReference type="PROSITE" id="PS52004">
    <property type="entry name" value="KS3_2"/>
    <property type="match status" value="1"/>
</dbReference>
<dbReference type="Pfam" id="PF00698">
    <property type="entry name" value="Acyl_transf_1"/>
    <property type="match status" value="1"/>
</dbReference>
<dbReference type="SUPFAM" id="SSF52151">
    <property type="entry name" value="FabD/lysophospholipase-like"/>
    <property type="match status" value="1"/>
</dbReference>
<dbReference type="Gene3D" id="3.40.47.10">
    <property type="match status" value="2"/>
</dbReference>
<evidence type="ECO:0000256" key="2">
    <source>
        <dbReference type="ARBA" id="ARBA00022450"/>
    </source>
</evidence>
<dbReference type="SMART" id="SM00824">
    <property type="entry name" value="PKS_TE"/>
    <property type="match status" value="1"/>
</dbReference>
<dbReference type="InterPro" id="IPR016035">
    <property type="entry name" value="Acyl_Trfase/lysoPLipase"/>
</dbReference>
<dbReference type="GO" id="GO:0044550">
    <property type="term" value="P:secondary metabolite biosynthetic process"/>
    <property type="evidence" value="ECO:0007669"/>
    <property type="project" value="TreeGrafter"/>
</dbReference>
<evidence type="ECO:0000256" key="4">
    <source>
        <dbReference type="ARBA" id="ARBA00022679"/>
    </source>
</evidence>
<dbReference type="NCBIfam" id="TIGR04532">
    <property type="entry name" value="PT_fungal_PKS"/>
    <property type="match status" value="1"/>
</dbReference>
<keyword evidence="5" id="KW-0843">Virulence</keyword>
<dbReference type="InterPro" id="IPR009081">
    <property type="entry name" value="PP-bd_ACP"/>
</dbReference>
<organism evidence="10 11">
    <name type="scientific">Gymnopus androsaceus JB14</name>
    <dbReference type="NCBI Taxonomy" id="1447944"/>
    <lineage>
        <taxon>Eukaryota</taxon>
        <taxon>Fungi</taxon>
        <taxon>Dikarya</taxon>
        <taxon>Basidiomycota</taxon>
        <taxon>Agaricomycotina</taxon>
        <taxon>Agaricomycetes</taxon>
        <taxon>Agaricomycetidae</taxon>
        <taxon>Agaricales</taxon>
        <taxon>Marasmiineae</taxon>
        <taxon>Omphalotaceae</taxon>
        <taxon>Gymnopus</taxon>
    </lineage>
</organism>
<evidence type="ECO:0000256" key="6">
    <source>
        <dbReference type="PROSITE-ProRule" id="PRU01363"/>
    </source>
</evidence>
<dbReference type="InterPro" id="IPR006162">
    <property type="entry name" value="Ppantetheine_attach_site"/>
</dbReference>
<keyword evidence="2" id="KW-0596">Phosphopantetheine</keyword>
<feature type="domain" description="Carrier" evidence="7">
    <location>
        <begin position="1693"/>
        <end position="1769"/>
    </location>
</feature>
<feature type="domain" description="Ketosynthase family 3 (KS3)" evidence="8">
    <location>
        <begin position="396"/>
        <end position="762"/>
    </location>
</feature>
<dbReference type="InterPro" id="IPR014031">
    <property type="entry name" value="Ketoacyl_synth_C"/>
</dbReference>
<dbReference type="Pfam" id="PF16073">
    <property type="entry name" value="SAT"/>
    <property type="match status" value="1"/>
</dbReference>
<proteinExistence type="predicted"/>
<dbReference type="InterPro" id="IPR036736">
    <property type="entry name" value="ACP-like_sf"/>
</dbReference>
<feature type="domain" description="PKS/mFAS DH" evidence="9">
    <location>
        <begin position="1225"/>
        <end position="1537"/>
    </location>
</feature>
<dbReference type="InterPro" id="IPR032088">
    <property type="entry name" value="SAT"/>
</dbReference>
<dbReference type="PANTHER" id="PTHR43775:SF37">
    <property type="entry name" value="SI:DKEY-61P9.11"/>
    <property type="match status" value="1"/>
</dbReference>
<dbReference type="Pfam" id="PF02801">
    <property type="entry name" value="Ketoacyl-synt_C"/>
    <property type="match status" value="1"/>
</dbReference>
<evidence type="ECO:0000256" key="1">
    <source>
        <dbReference type="ARBA" id="ARBA00005179"/>
    </source>
</evidence>
<dbReference type="InterPro" id="IPR016039">
    <property type="entry name" value="Thiolase-like"/>
</dbReference>
<dbReference type="PROSITE" id="PS50075">
    <property type="entry name" value="CARRIER"/>
    <property type="match status" value="1"/>
</dbReference>
<evidence type="ECO:0000256" key="3">
    <source>
        <dbReference type="ARBA" id="ARBA00022553"/>
    </source>
</evidence>
<sequence>MSPPGRGQLHVPIFAGQGSPLHILSAYTDCAIRDSQRGLCSTLLTICHEAFRYELSSLSLLELAQTGVDLDDFRSPETILTMWTSRFFHHSMMSSSALVLIQLLRYLSFVEHFSIDHGSLDPFTDLLLGHSSSRVGVLGFSSGILSACVAAASHSTSSYLSFALEAYRLALWIGIRCQLNRFGASNTDPTLPWSVVFLGISSEAAQEAISNFRGVDDTSEVKGPSDLYITAVMDKSCVTISGCPNVLAEFRSKVIKIFGPSVVAHETTVDTLYHAVDLRTVCDKVLIDVSRQNIRFPNLSDLRAPIRSTATGLLLDKFVPLNQSLVQLVVNMLLVEPVRWDLVVSQVSESLPDADLLLLNIGPCVGLPRTLEKVCPIGRVQTRDLCSDVHQTIPKQIPIAIVGMAVNMPGSPNVSKLWETLEKGVNTISEIPKHRFNIRDYDGTRNSKRQMKARTGNFLEGADEFDNRFFKISPREAKSMDPQQRILLHAAYEALEDSGYVPGATPSSQPEMFGCYIGVATHDYLQNLRDDIDCLLQFRGRISYAMGFSGPSIVVDTACSSSLVALYQGARALMNRDCNSALVGGVNIISSPDRTGILEAKAAACSCLNGSPMLLLSVITFMVLYEPHAPTQVALFKRVLHNAAIHPSRVNVVEAHGTGTQAGDVNEVASIRSVFASGRTAKNPLHITSIKANLGHLEAASGAAGLAKLLLMFKHRTIPPQISLDKLNPLIAPLERDNSSCRVAFLNNFGALGSNAALVLEEHVPRCSPAFAHPLVFAMSAKDEHALEKLRRKFVVWLEDPNNDDIVFSDIAYTMTARRQIYSHRLAVVASNRAQLADSLRKAAIKEPSTSLAPKVVFVFSGQGGQYLGMGRVLYSTSPLFKRNIDECHEILVSMGFPGVLSIITGNTAALTRLEQFEAYQAAIVSLEYAVAKLWMFWGVSPAATIGHSLGEYTALVVSGVLTLKGALTLVAHRARLLLRKCKLDSTGMLAINLPADVVEDLLGSSDSFSRIAISCFNGPTDCVVSGPIAKLQEFKALKCALSLGYHSDAMSPIFDDLTFVAEKVELRAPTMPIASNVYGNVVFPGEENFFNAQYFARHCSQPVHFDDGVRALVDTLRLFTNGIWLELGPHPTCLPMLKLNDALSPTTLLPSLKRNQDSWATLGHSLCSLFAVDIPLNWRNVFAHLSEARCTSLPSYPFTTAKYWVAYEEDRLPISKSPRTSHIPQYTLLAKWAQYPCLENGLIAVFETPMSRLSDLIQGHIVGELPLCPASVFIEIVFAGVELSRRFRDTSTHEESLVQISSIDFVKGLVYKENVSRTLVIKISSDYDHGSFSISSRVEPATELVLHTQGEYRLQPTPQCTAKFSQKFPSVIARIDHLKDPSSHAEIFLTRTTYEIIFPRVVHYTKEYQTLQSVLVIPDELEGFASVRLPSNAHQGSFVAHPILLDSLLQLPGFIANMQGCIGDAFICSAVESIKVITALLDANATYSVYCKGLWSDDKKTSLSFEVCAIKDGDSPQLISCIKGVTFRRMTLGTLRRGLAIAAVYGYPQPPRSLPALTSTPIVQSRARSHSSPPNFVNAVGELHSQVYEAIAETCNLDRRHVTANAELDALGIDSLMFIELSARLSPRIDLQLGSLYSCKTVADILKISSSVLGLGEPHCAVSSATTCVESETSSPSTLVADDKLQDSLHVDNHNPDVRRIISSILDISSEAIDDDIELGLLGLDSLASIEVLDALKKEFGLVRTLESDFLDKHPTLADIQRYFGAQHFELQTSPIGAERAQSLNIGLQSPPKEATRARLIRDLRLGTNPVLVQNDEEGNTPIFFIHDGSGLVNYYNKIGSLHRPVWAIYNPNFALGRPWPSVTTMAAAYADYISSLTTGPLLLGGWSFGGVVAYEVALQLIKRGIKIKGIVLVDAPNPVEHVPLSSAIIQTIARCNHKTGPVEIGRLVKAQFVMNAQLLSDYDPYATGGICPPLIFLRSSQNYAAEGVVDVPPWLADRSDPKTAIAGWADLTGFPIKVWDIPGDHFQAFSIANIKDISARLLDACEYLETL</sequence>
<dbReference type="GO" id="GO:0004315">
    <property type="term" value="F:3-oxoacyl-[acyl-carrier-protein] synthase activity"/>
    <property type="evidence" value="ECO:0007669"/>
    <property type="project" value="InterPro"/>
</dbReference>
<accession>A0A6A4I2K1</accession>
<dbReference type="Pfam" id="PF00550">
    <property type="entry name" value="PP-binding"/>
    <property type="match status" value="2"/>
</dbReference>
<dbReference type="GO" id="GO:0004312">
    <property type="term" value="F:fatty acid synthase activity"/>
    <property type="evidence" value="ECO:0007669"/>
    <property type="project" value="TreeGrafter"/>
</dbReference>
<keyword evidence="4" id="KW-0808">Transferase</keyword>
<dbReference type="Pfam" id="PF00109">
    <property type="entry name" value="ketoacyl-synt"/>
    <property type="match status" value="1"/>
</dbReference>
<dbReference type="InterPro" id="IPR049551">
    <property type="entry name" value="PKS_DH_C"/>
</dbReference>
<gene>
    <name evidence="10" type="ORF">BT96DRAFT_935213</name>
</gene>
<dbReference type="Gene3D" id="3.40.366.10">
    <property type="entry name" value="Malonyl-Coenzyme A Acyl Carrier Protein, domain 2"/>
    <property type="match status" value="3"/>
</dbReference>
<dbReference type="CDD" id="cd00833">
    <property type="entry name" value="PKS"/>
    <property type="match status" value="1"/>
</dbReference>
<dbReference type="SUPFAM" id="SSF55048">
    <property type="entry name" value="Probable ACP-binding domain of malonyl-CoA ACP transacylase"/>
    <property type="match status" value="1"/>
</dbReference>
<dbReference type="PROSITE" id="PS00606">
    <property type="entry name" value="KS3_1"/>
    <property type="match status" value="1"/>
</dbReference>
<name>A0A6A4I2K1_9AGAR</name>
<protein>
    <submittedName>
        <fullName evidence="10">Uncharacterized protein</fullName>
    </submittedName>
</protein>
<feature type="active site" description="Proton donor; for dehydratase activity" evidence="6">
    <location>
        <position position="1447"/>
    </location>
</feature>
<dbReference type="SUPFAM" id="SSF53901">
    <property type="entry name" value="Thiolase-like"/>
    <property type="match status" value="1"/>
</dbReference>
<dbReference type="InterPro" id="IPR016036">
    <property type="entry name" value="Malonyl_transacylase_ACP-bd"/>
</dbReference>
<dbReference type="SUPFAM" id="SSF47336">
    <property type="entry name" value="ACP-like"/>
    <property type="match status" value="2"/>
</dbReference>
<dbReference type="GO" id="GO:0006633">
    <property type="term" value="P:fatty acid biosynthetic process"/>
    <property type="evidence" value="ECO:0007669"/>
    <property type="project" value="InterPro"/>
</dbReference>
<dbReference type="OrthoDB" id="329835at2759"/>
<keyword evidence="3" id="KW-0597">Phosphoprotein</keyword>
<dbReference type="Gene3D" id="3.10.129.110">
    <property type="entry name" value="Polyketide synthase dehydratase"/>
    <property type="match status" value="1"/>
</dbReference>
<evidence type="ECO:0000256" key="5">
    <source>
        <dbReference type="ARBA" id="ARBA00023026"/>
    </source>
</evidence>
<dbReference type="PANTHER" id="PTHR43775">
    <property type="entry name" value="FATTY ACID SYNTHASE"/>
    <property type="match status" value="1"/>
</dbReference>
<dbReference type="Pfam" id="PF00975">
    <property type="entry name" value="Thioesterase"/>
    <property type="match status" value="1"/>
</dbReference>
<dbReference type="Proteomes" id="UP000799118">
    <property type="component" value="Unassembled WGS sequence"/>
</dbReference>
<keyword evidence="11" id="KW-1185">Reference proteome</keyword>
<evidence type="ECO:0000313" key="10">
    <source>
        <dbReference type="EMBL" id="KAE9404969.1"/>
    </source>
</evidence>
<dbReference type="InterPro" id="IPR042104">
    <property type="entry name" value="PKS_dehydratase_sf"/>
</dbReference>
<dbReference type="PROSITE" id="PS00012">
    <property type="entry name" value="PHOSPHOPANTETHEINE"/>
    <property type="match status" value="2"/>
</dbReference>
<dbReference type="SMART" id="SM00825">
    <property type="entry name" value="PKS_KS"/>
    <property type="match status" value="1"/>
</dbReference>
<dbReference type="PROSITE" id="PS52019">
    <property type="entry name" value="PKS_MFAS_DH"/>
    <property type="match status" value="1"/>
</dbReference>
<dbReference type="Pfam" id="PF14765">
    <property type="entry name" value="PS-DH"/>
    <property type="match status" value="1"/>
</dbReference>
<dbReference type="InterPro" id="IPR020802">
    <property type="entry name" value="TesA-like"/>
</dbReference>
<dbReference type="SMART" id="SM00827">
    <property type="entry name" value="PKS_AT"/>
    <property type="match status" value="1"/>
</dbReference>
<dbReference type="Gene3D" id="3.30.70.3290">
    <property type="match status" value="1"/>
</dbReference>
<dbReference type="InterPro" id="IPR014030">
    <property type="entry name" value="Ketoacyl_synth_N"/>
</dbReference>
<dbReference type="InterPro" id="IPR001227">
    <property type="entry name" value="Ac_transferase_dom_sf"/>
</dbReference>
<dbReference type="InterPro" id="IPR001031">
    <property type="entry name" value="Thioesterase"/>
</dbReference>
<dbReference type="InterPro" id="IPR029058">
    <property type="entry name" value="AB_hydrolase_fold"/>
</dbReference>
<evidence type="ECO:0000313" key="11">
    <source>
        <dbReference type="Proteomes" id="UP000799118"/>
    </source>
</evidence>
<feature type="region of interest" description="C-terminal hotdog fold" evidence="6">
    <location>
        <begin position="1386"/>
        <end position="1537"/>
    </location>
</feature>
<feature type="active site" description="Proton acceptor; for dehydratase activity" evidence="6">
    <location>
        <position position="1261"/>
    </location>
</feature>
<dbReference type="SUPFAM" id="SSF53474">
    <property type="entry name" value="alpha/beta-Hydrolases"/>
    <property type="match status" value="1"/>
</dbReference>
<dbReference type="InterPro" id="IPR050091">
    <property type="entry name" value="PKS_NRPS_Biosynth_Enz"/>
</dbReference>
<dbReference type="EMBL" id="ML769412">
    <property type="protein sequence ID" value="KAE9404969.1"/>
    <property type="molecule type" value="Genomic_DNA"/>
</dbReference>
<evidence type="ECO:0000259" key="8">
    <source>
        <dbReference type="PROSITE" id="PS52004"/>
    </source>
</evidence>
<dbReference type="InterPro" id="IPR020841">
    <property type="entry name" value="PKS_Beta-ketoAc_synthase_dom"/>
</dbReference>
<reference evidence="10" key="1">
    <citation type="journal article" date="2019" name="Environ. Microbiol.">
        <title>Fungal ecological strategies reflected in gene transcription - a case study of two litter decomposers.</title>
        <authorList>
            <person name="Barbi F."/>
            <person name="Kohler A."/>
            <person name="Barry K."/>
            <person name="Baskaran P."/>
            <person name="Daum C."/>
            <person name="Fauchery L."/>
            <person name="Ihrmark K."/>
            <person name="Kuo A."/>
            <person name="LaButti K."/>
            <person name="Lipzen A."/>
            <person name="Morin E."/>
            <person name="Grigoriev I.V."/>
            <person name="Henrissat B."/>
            <person name="Lindahl B."/>
            <person name="Martin F."/>
        </authorList>
    </citation>
    <scope>NUCLEOTIDE SEQUENCE</scope>
    <source>
        <strain evidence="10">JB14</strain>
    </source>
</reference>
<dbReference type="Gene3D" id="1.10.1200.10">
    <property type="entry name" value="ACP-like"/>
    <property type="match status" value="2"/>
</dbReference>
<dbReference type="Gene3D" id="3.40.50.1820">
    <property type="entry name" value="alpha/beta hydrolase"/>
    <property type="match status" value="1"/>
</dbReference>
<dbReference type="InterPro" id="IPR014043">
    <property type="entry name" value="Acyl_transferase_dom"/>
</dbReference>
<evidence type="ECO:0000259" key="9">
    <source>
        <dbReference type="PROSITE" id="PS52019"/>
    </source>
</evidence>
<evidence type="ECO:0000259" key="7">
    <source>
        <dbReference type="PROSITE" id="PS50075"/>
    </source>
</evidence>
<dbReference type="InterPro" id="IPR018201">
    <property type="entry name" value="Ketoacyl_synth_AS"/>
</dbReference>
<dbReference type="Pfam" id="PF22621">
    <property type="entry name" value="CurL-like_PKS_C"/>
    <property type="match status" value="1"/>
</dbReference>
<feature type="region of interest" description="N-terminal hotdog fold" evidence="6">
    <location>
        <begin position="1225"/>
        <end position="1360"/>
    </location>
</feature>
<dbReference type="InterPro" id="IPR030918">
    <property type="entry name" value="PT_fungal_PKS"/>
</dbReference>
<comment type="pathway">
    <text evidence="1">Secondary metabolite biosynthesis.</text>
</comment>